<evidence type="ECO:0000313" key="2">
    <source>
        <dbReference type="Proteomes" id="UP001207930"/>
    </source>
</evidence>
<evidence type="ECO:0008006" key="3">
    <source>
        <dbReference type="Google" id="ProtNLM"/>
    </source>
</evidence>
<dbReference type="RefSeq" id="WP_264501476.1">
    <property type="nucleotide sequence ID" value="NZ_JAPDDS010000006.1"/>
</dbReference>
<organism evidence="1 2">
    <name type="scientific">Luteolibacter flavescens</name>
    <dbReference type="NCBI Taxonomy" id="1859460"/>
    <lineage>
        <taxon>Bacteria</taxon>
        <taxon>Pseudomonadati</taxon>
        <taxon>Verrucomicrobiota</taxon>
        <taxon>Verrucomicrobiia</taxon>
        <taxon>Verrucomicrobiales</taxon>
        <taxon>Verrucomicrobiaceae</taxon>
        <taxon>Luteolibacter</taxon>
    </lineage>
</organism>
<keyword evidence="2" id="KW-1185">Reference proteome</keyword>
<name>A0ABT3FPM5_9BACT</name>
<evidence type="ECO:0000313" key="1">
    <source>
        <dbReference type="EMBL" id="MCW1885519.1"/>
    </source>
</evidence>
<accession>A0ABT3FPM5</accession>
<protein>
    <recommendedName>
        <fullName evidence="3">Phage portal protein</fullName>
    </recommendedName>
</protein>
<reference evidence="1 2" key="1">
    <citation type="submission" date="2022-10" db="EMBL/GenBank/DDBJ databases">
        <title>Luteolibacter flavescens strain MCCC 1K03193, whole genome shotgun sequencing project.</title>
        <authorList>
            <person name="Zhao G."/>
            <person name="Shen L."/>
        </authorList>
    </citation>
    <scope>NUCLEOTIDE SEQUENCE [LARGE SCALE GENOMIC DNA]</scope>
    <source>
        <strain evidence="1 2">MCCC 1K03193</strain>
    </source>
</reference>
<comment type="caution">
    <text evidence="1">The sequence shown here is derived from an EMBL/GenBank/DDBJ whole genome shotgun (WGS) entry which is preliminary data.</text>
</comment>
<dbReference type="Pfam" id="PF23899">
    <property type="entry name" value="SU10_portal"/>
    <property type="match status" value="1"/>
</dbReference>
<dbReference type="EMBL" id="JAPDDS010000006">
    <property type="protein sequence ID" value="MCW1885519.1"/>
    <property type="molecule type" value="Genomic_DNA"/>
</dbReference>
<gene>
    <name evidence="1" type="ORF">OKA04_12335</name>
</gene>
<dbReference type="Proteomes" id="UP001207930">
    <property type="component" value="Unassembled WGS sequence"/>
</dbReference>
<sequence>MSYELIVSGPPAKPVQSKLFSRGKTALSKGMNPQQELWLLDYAIDQWEALHPALSTWRAKMERFERLADDNYSDRTAPNRETSDARRSIFERQNNTLGLVSGKSDQIHAQAKDDIFATRPWLAATPQGIDDTKLAELITKHSQWKFDQSNLEATLIDSLILATHLGTAFPKIRWLRDIEEHEQADYVLHSKKSGKPILDPTGDYIVTDEAAAQVDTQAFPPADWVWKEILITETTEVYDNIDAANLDWKDIAFDPIAPELNLRHTDFLHRFKMGVHDLVAAYDLDTKEHEDLIAAAQLGGEDEPRAHRGESEIHGSAMALDPQANPVVWLVEGYLRCDPFNTGKPVRIHVIFSPDLRVMFRCDFLANVTPGGMLPVFAVRAFKQPRRVLGKGYWERFQEANDTIDGFFNATTLRNRRSADVLKGFKRSAFVDKLEGQDIVNDPDKVYEIADDKSIDDAFQFKVVPDANGRSDALLQQMLQTLNLRMGTSSASQGELAGIPENDTATGSKLNAGRAALLDRSQISQMMKDLQPVVEYSVHLNYANQNQDETFTWGEGRDAELLQIRAGDVKGLRANVSLSLTQSQNLQKLEAAKAAIQIATSYSAVPEIDKSSLRRLFIQAIAALGFNDAEKVIREAVLDAASISALLPPEMQPVFDAFLASQGLAAPAVMEGEGAPASDAPVMPTAAA</sequence>
<proteinExistence type="predicted"/>
<dbReference type="InterPro" id="IPR056909">
    <property type="entry name" value="SU10_portal"/>
</dbReference>